<dbReference type="Proteomes" id="UP001140560">
    <property type="component" value="Unassembled WGS sequence"/>
</dbReference>
<dbReference type="PANTHER" id="PTHR23502:SF38">
    <property type="entry name" value="POLYAMINE TRANSPORTER 4"/>
    <property type="match status" value="1"/>
</dbReference>
<feature type="region of interest" description="Disordered" evidence="5">
    <location>
        <begin position="1"/>
        <end position="24"/>
    </location>
</feature>
<dbReference type="EMBL" id="JAPEUY010000007">
    <property type="protein sequence ID" value="KAJ4371524.1"/>
    <property type="molecule type" value="Genomic_DNA"/>
</dbReference>
<comment type="subcellular location">
    <subcellularLocation>
        <location evidence="1">Membrane</location>
        <topology evidence="1">Multi-pass membrane protein</topology>
    </subcellularLocation>
</comment>
<keyword evidence="2 6" id="KW-0812">Transmembrane</keyword>
<reference evidence="8" key="1">
    <citation type="submission" date="2022-10" db="EMBL/GenBank/DDBJ databases">
        <title>Tapping the CABI collections for fungal endophytes: first genome assemblies for Collariella, Neodidymelliopsis, Ascochyta clinopodiicola, Didymella pomorum, Didymosphaeria variabile, Neocosmospora piperis and Neocucurbitaria cava.</title>
        <authorList>
            <person name="Hill R."/>
        </authorList>
    </citation>
    <scope>NUCLEOTIDE SEQUENCE</scope>
    <source>
        <strain evidence="8">IMI 356814</strain>
    </source>
</reference>
<accession>A0A9W8YAB3</accession>
<dbReference type="GO" id="GO:0042908">
    <property type="term" value="P:xenobiotic transport"/>
    <property type="evidence" value="ECO:0007669"/>
    <property type="project" value="UniProtKB-ARBA"/>
</dbReference>
<dbReference type="Gene3D" id="1.20.1720.10">
    <property type="entry name" value="Multidrug resistance protein D"/>
    <property type="match status" value="1"/>
</dbReference>
<dbReference type="SUPFAM" id="SSF103473">
    <property type="entry name" value="MFS general substrate transporter"/>
    <property type="match status" value="1"/>
</dbReference>
<evidence type="ECO:0000256" key="1">
    <source>
        <dbReference type="ARBA" id="ARBA00004141"/>
    </source>
</evidence>
<proteinExistence type="predicted"/>
<dbReference type="GO" id="GO:0000297">
    <property type="term" value="F:spermine transmembrane transporter activity"/>
    <property type="evidence" value="ECO:0007669"/>
    <property type="project" value="TreeGrafter"/>
</dbReference>
<evidence type="ECO:0000313" key="9">
    <source>
        <dbReference type="Proteomes" id="UP001140560"/>
    </source>
</evidence>
<dbReference type="GO" id="GO:0005886">
    <property type="term" value="C:plasma membrane"/>
    <property type="evidence" value="ECO:0007669"/>
    <property type="project" value="TreeGrafter"/>
</dbReference>
<dbReference type="PROSITE" id="PS50850">
    <property type="entry name" value="MFS"/>
    <property type="match status" value="1"/>
</dbReference>
<evidence type="ECO:0000256" key="4">
    <source>
        <dbReference type="ARBA" id="ARBA00023136"/>
    </source>
</evidence>
<dbReference type="InterPro" id="IPR020846">
    <property type="entry name" value="MFS_dom"/>
</dbReference>
<keyword evidence="9" id="KW-1185">Reference proteome</keyword>
<gene>
    <name evidence="8" type="ORF">N0V83_004743</name>
</gene>
<dbReference type="PROSITE" id="PS00216">
    <property type="entry name" value="SUGAR_TRANSPORT_1"/>
    <property type="match status" value="1"/>
</dbReference>
<dbReference type="AlphaFoldDB" id="A0A9W8YAB3"/>
<dbReference type="InterPro" id="IPR005829">
    <property type="entry name" value="Sugar_transporter_CS"/>
</dbReference>
<evidence type="ECO:0000256" key="3">
    <source>
        <dbReference type="ARBA" id="ARBA00022989"/>
    </source>
</evidence>
<evidence type="ECO:0000256" key="6">
    <source>
        <dbReference type="SAM" id="Phobius"/>
    </source>
</evidence>
<sequence>MPPPRDPSTTLSSAHLSSQWDRDPRNARNWSTIRKFSTCLIISSIGFTSTLATSIYSPGTSSVASEFHISHTIALLPLSTYALGMGFGPTIASPLSEMLGRRFVYLATTPVFAAFILGSGFCTSILSAGTFDPRLKY</sequence>
<feature type="domain" description="Major facilitator superfamily (MFS) profile" evidence="7">
    <location>
        <begin position="38"/>
        <end position="137"/>
    </location>
</feature>
<protein>
    <recommendedName>
        <fullName evidence="7">Major facilitator superfamily (MFS) profile domain-containing protein</fullName>
    </recommendedName>
</protein>
<feature type="transmembrane region" description="Helical" evidence="6">
    <location>
        <begin position="36"/>
        <end position="57"/>
    </location>
</feature>
<dbReference type="PANTHER" id="PTHR23502">
    <property type="entry name" value="MAJOR FACILITATOR SUPERFAMILY"/>
    <property type="match status" value="1"/>
</dbReference>
<feature type="compositionally biased region" description="Polar residues" evidence="5">
    <location>
        <begin position="7"/>
        <end position="19"/>
    </location>
</feature>
<dbReference type="OrthoDB" id="6770063at2759"/>
<dbReference type="GO" id="GO:0140115">
    <property type="term" value="P:export across plasma membrane"/>
    <property type="evidence" value="ECO:0007669"/>
    <property type="project" value="UniProtKB-ARBA"/>
</dbReference>
<keyword evidence="3 6" id="KW-1133">Transmembrane helix</keyword>
<evidence type="ECO:0000259" key="7">
    <source>
        <dbReference type="PROSITE" id="PS50850"/>
    </source>
</evidence>
<dbReference type="GO" id="GO:0015606">
    <property type="term" value="F:spermidine transmembrane transporter activity"/>
    <property type="evidence" value="ECO:0007669"/>
    <property type="project" value="TreeGrafter"/>
</dbReference>
<organism evidence="8 9">
    <name type="scientific">Neocucurbitaria cava</name>
    <dbReference type="NCBI Taxonomy" id="798079"/>
    <lineage>
        <taxon>Eukaryota</taxon>
        <taxon>Fungi</taxon>
        <taxon>Dikarya</taxon>
        <taxon>Ascomycota</taxon>
        <taxon>Pezizomycotina</taxon>
        <taxon>Dothideomycetes</taxon>
        <taxon>Pleosporomycetidae</taxon>
        <taxon>Pleosporales</taxon>
        <taxon>Pleosporineae</taxon>
        <taxon>Cucurbitariaceae</taxon>
        <taxon>Neocucurbitaria</taxon>
    </lineage>
</organism>
<evidence type="ECO:0000256" key="2">
    <source>
        <dbReference type="ARBA" id="ARBA00022692"/>
    </source>
</evidence>
<evidence type="ECO:0000313" key="8">
    <source>
        <dbReference type="EMBL" id="KAJ4371524.1"/>
    </source>
</evidence>
<comment type="caution">
    <text evidence="8">The sequence shown here is derived from an EMBL/GenBank/DDBJ whole genome shotgun (WGS) entry which is preliminary data.</text>
</comment>
<name>A0A9W8YAB3_9PLEO</name>
<dbReference type="InterPro" id="IPR036259">
    <property type="entry name" value="MFS_trans_sf"/>
</dbReference>
<feature type="transmembrane region" description="Helical" evidence="6">
    <location>
        <begin position="69"/>
        <end position="91"/>
    </location>
</feature>
<keyword evidence="4 6" id="KW-0472">Membrane</keyword>
<feature type="transmembrane region" description="Helical" evidence="6">
    <location>
        <begin position="103"/>
        <end position="128"/>
    </location>
</feature>
<evidence type="ECO:0000256" key="5">
    <source>
        <dbReference type="SAM" id="MobiDB-lite"/>
    </source>
</evidence>